<name>A0ABS6DSH7_9MOLU</name>
<dbReference type="NCBIfam" id="TIGR01484">
    <property type="entry name" value="HAD-SF-IIB"/>
    <property type="match status" value="1"/>
</dbReference>
<dbReference type="InterPro" id="IPR000150">
    <property type="entry name" value="Cof"/>
</dbReference>
<dbReference type="Pfam" id="PF08282">
    <property type="entry name" value="Hydrolase_3"/>
    <property type="match status" value="1"/>
</dbReference>
<dbReference type="EMBL" id="JAHMHK010000001">
    <property type="protein sequence ID" value="MBU4693530.1"/>
    <property type="molecule type" value="Genomic_DNA"/>
</dbReference>
<dbReference type="PANTHER" id="PTHR10000:SF8">
    <property type="entry name" value="HAD SUPERFAMILY HYDROLASE-LIKE, TYPE 3"/>
    <property type="match status" value="1"/>
</dbReference>
<dbReference type="InterPro" id="IPR006379">
    <property type="entry name" value="HAD-SF_hydro_IIB"/>
</dbReference>
<dbReference type="PANTHER" id="PTHR10000">
    <property type="entry name" value="PHOSPHOSERINE PHOSPHATASE"/>
    <property type="match status" value="1"/>
</dbReference>
<accession>A0ABS6DSH7</accession>
<evidence type="ECO:0000313" key="1">
    <source>
        <dbReference type="EMBL" id="MBU4693530.1"/>
    </source>
</evidence>
<comment type="caution">
    <text evidence="1">The sequence shown here is derived from an EMBL/GenBank/DDBJ whole genome shotgun (WGS) entry which is preliminary data.</text>
</comment>
<reference evidence="1" key="1">
    <citation type="submission" date="2021-06" db="EMBL/GenBank/DDBJ databases">
        <title>Novel Mycoplasma species detected in California sea lions (Zalophus californianus) from the USA.</title>
        <authorList>
            <person name="Volokhov D.V."/>
            <person name="Furtak V.A."/>
            <person name="Zagorodnyaya T.A."/>
        </authorList>
    </citation>
    <scope>NUCLEOTIDE SEQUENCE [LARGE SCALE GENOMIC DNA]</scope>
    <source>
        <strain evidence="1">CSL 4779</strain>
    </source>
</reference>
<sequence>MNINAIEGYFIDLDGTMLDSTPEQGYISAENLQFLKELQKTKPVVISTGRSPKGAVEDIMKLLGASYAVCSTGSVIVDKKGREIHSVFFDNSTKTSLLQYFMYRGFNFILNGVDNIYYKENFNWDKRNWVVRFNKVKYNLLDINQQVRQILVFGPEIEEITKLADFIEGNWPQLSTHTVSGGYSLEITHNTATKGTGNEYVANLLGLNIKKCVHIGDSRNDLLALPQTGILVAMDNAEGELKNVANFIGFDFKNGGLAKTIKKFEKEYK</sequence>
<keyword evidence="1" id="KW-0378">Hydrolase</keyword>
<proteinExistence type="predicted"/>
<dbReference type="GO" id="GO:0016787">
    <property type="term" value="F:hydrolase activity"/>
    <property type="evidence" value="ECO:0007669"/>
    <property type="project" value="UniProtKB-KW"/>
</dbReference>
<gene>
    <name evidence="1" type="ORF">KQ878_01350</name>
</gene>
<dbReference type="RefSeq" id="WP_216505327.1">
    <property type="nucleotide sequence ID" value="NZ_JAHMHJ010000001.1"/>
</dbReference>
<evidence type="ECO:0000313" key="2">
    <source>
        <dbReference type="Proteomes" id="UP000812267"/>
    </source>
</evidence>
<dbReference type="Proteomes" id="UP000812267">
    <property type="component" value="Unassembled WGS sequence"/>
</dbReference>
<protein>
    <submittedName>
        <fullName evidence="1">Cof-type HAD-IIB family hydrolase</fullName>
    </submittedName>
</protein>
<dbReference type="NCBIfam" id="TIGR00099">
    <property type="entry name" value="Cof-subfamily"/>
    <property type="match status" value="1"/>
</dbReference>
<organism evidence="1 2">
    <name type="scientific">Mycoplasma zalophidermidis</name>
    <dbReference type="NCBI Taxonomy" id="398174"/>
    <lineage>
        <taxon>Bacteria</taxon>
        <taxon>Bacillati</taxon>
        <taxon>Mycoplasmatota</taxon>
        <taxon>Mollicutes</taxon>
        <taxon>Mycoplasmataceae</taxon>
        <taxon>Mycoplasma</taxon>
    </lineage>
</organism>
<keyword evidence="2" id="KW-1185">Reference proteome</keyword>